<dbReference type="PROSITE" id="PS01096">
    <property type="entry name" value="PPIC_PPIASE_1"/>
    <property type="match status" value="1"/>
</dbReference>
<proteinExistence type="inferred from homology"/>
<dbReference type="InterPro" id="IPR046357">
    <property type="entry name" value="PPIase_dom_sf"/>
</dbReference>
<dbReference type="GO" id="GO:0003755">
    <property type="term" value="F:peptidyl-prolyl cis-trans isomerase activity"/>
    <property type="evidence" value="ECO:0007669"/>
    <property type="project" value="UniProtKB-UniRule"/>
</dbReference>
<feature type="domain" description="PpiC" evidence="8">
    <location>
        <begin position="171"/>
        <end position="272"/>
    </location>
</feature>
<evidence type="ECO:0000256" key="7">
    <source>
        <dbReference type="HAMAP-Rule" id="MF_01183"/>
    </source>
</evidence>
<feature type="chain" id="PRO_5009355528" description="Chaperone SurA" evidence="7">
    <location>
        <begin position="21"/>
        <end position="427"/>
    </location>
</feature>
<dbReference type="InterPro" id="IPR015391">
    <property type="entry name" value="SurA_N"/>
</dbReference>
<dbReference type="GO" id="GO:0042277">
    <property type="term" value="F:peptide binding"/>
    <property type="evidence" value="ECO:0007669"/>
    <property type="project" value="InterPro"/>
</dbReference>
<dbReference type="OrthoDB" id="14196at2"/>
<dbReference type="GO" id="GO:0030288">
    <property type="term" value="C:outer membrane-bounded periplasmic space"/>
    <property type="evidence" value="ECO:0007669"/>
    <property type="project" value="InterPro"/>
</dbReference>
<evidence type="ECO:0000259" key="8">
    <source>
        <dbReference type="PROSITE" id="PS50198"/>
    </source>
</evidence>
<dbReference type="PANTHER" id="PTHR47637:SF1">
    <property type="entry name" value="CHAPERONE SURA"/>
    <property type="match status" value="1"/>
</dbReference>
<keyword evidence="1 7" id="KW-0732">Signal</keyword>
<dbReference type="InterPro" id="IPR027304">
    <property type="entry name" value="Trigger_fact/SurA_dom_sf"/>
</dbReference>
<dbReference type="Gene3D" id="1.10.4030.10">
    <property type="entry name" value="Porin chaperone SurA, peptide-binding domain"/>
    <property type="match status" value="1"/>
</dbReference>
<feature type="signal peptide" evidence="7">
    <location>
        <begin position="1"/>
        <end position="20"/>
    </location>
</feature>
<dbReference type="GO" id="GO:0050821">
    <property type="term" value="P:protein stabilization"/>
    <property type="evidence" value="ECO:0007669"/>
    <property type="project" value="InterPro"/>
</dbReference>
<dbReference type="SUPFAM" id="SSF109998">
    <property type="entry name" value="Triger factor/SurA peptide-binding domain-like"/>
    <property type="match status" value="1"/>
</dbReference>
<dbReference type="AlphaFoldDB" id="A0A1E8FCV4"/>
<dbReference type="SUPFAM" id="SSF54534">
    <property type="entry name" value="FKBP-like"/>
    <property type="match status" value="2"/>
</dbReference>
<dbReference type="InterPro" id="IPR050280">
    <property type="entry name" value="OMP_Chaperone_SurA"/>
</dbReference>
<dbReference type="EC" id="5.2.1.8" evidence="7"/>
<dbReference type="NCBIfam" id="NF008038">
    <property type="entry name" value="PRK10770.1"/>
    <property type="match status" value="1"/>
</dbReference>
<dbReference type="Proteomes" id="UP000176037">
    <property type="component" value="Unassembled WGS sequence"/>
</dbReference>
<name>A0A1E8FCV4_9ALTE</name>
<dbReference type="STRING" id="1856405.BFC17_19495"/>
<comment type="domain">
    <text evidence="7">The PPIase activity resides only in the second parvulin domain. The N-terminal region and the C-terminal tail are necessary and sufficient for the chaperone activity of SurA. The PPIase activity is dispensable for SurA to function as a chaperone. The N-terminal region and the C-terminal tail are also required for porin recognition.</text>
</comment>
<dbReference type="InterPro" id="IPR023034">
    <property type="entry name" value="PPIase_SurA"/>
</dbReference>
<dbReference type="PANTHER" id="PTHR47637">
    <property type="entry name" value="CHAPERONE SURA"/>
    <property type="match status" value="1"/>
</dbReference>
<evidence type="ECO:0000256" key="1">
    <source>
        <dbReference type="ARBA" id="ARBA00022729"/>
    </source>
</evidence>
<dbReference type="HAMAP" id="MF_01183">
    <property type="entry name" value="Chaperone_SurA"/>
    <property type="match status" value="1"/>
</dbReference>
<evidence type="ECO:0000256" key="3">
    <source>
        <dbReference type="ARBA" id="ARBA00022764"/>
    </source>
</evidence>
<evidence type="ECO:0000256" key="5">
    <source>
        <dbReference type="ARBA" id="ARBA00023186"/>
    </source>
</evidence>
<evidence type="ECO:0000256" key="2">
    <source>
        <dbReference type="ARBA" id="ARBA00022737"/>
    </source>
</evidence>
<keyword evidence="4 7" id="KW-0697">Rotamase</keyword>
<feature type="domain" description="PpiC" evidence="8">
    <location>
        <begin position="281"/>
        <end position="381"/>
    </location>
</feature>
<dbReference type="InterPro" id="IPR000297">
    <property type="entry name" value="PPIase_PpiC"/>
</dbReference>
<comment type="caution">
    <text evidence="9">The sequence shown here is derived from an EMBL/GenBank/DDBJ whole genome shotgun (WGS) entry which is preliminary data.</text>
</comment>
<dbReference type="PROSITE" id="PS50198">
    <property type="entry name" value="PPIC_PPIASE_2"/>
    <property type="match status" value="2"/>
</dbReference>
<organism evidence="9 10">
    <name type="scientific">Alteromonas lipolytica</name>
    <dbReference type="NCBI Taxonomy" id="1856405"/>
    <lineage>
        <taxon>Bacteria</taxon>
        <taxon>Pseudomonadati</taxon>
        <taxon>Pseudomonadota</taxon>
        <taxon>Gammaproteobacteria</taxon>
        <taxon>Alteromonadales</taxon>
        <taxon>Alteromonadaceae</taxon>
        <taxon>Alteromonas/Salinimonas group</taxon>
        <taxon>Alteromonas</taxon>
    </lineage>
</organism>
<gene>
    <name evidence="7" type="primary">surA</name>
    <name evidence="9" type="ORF">BFC17_19495</name>
</gene>
<dbReference type="GO" id="GO:0051082">
    <property type="term" value="F:unfolded protein binding"/>
    <property type="evidence" value="ECO:0007669"/>
    <property type="project" value="UniProtKB-UniRule"/>
</dbReference>
<reference evidence="9 10" key="1">
    <citation type="submission" date="2016-09" db="EMBL/GenBank/DDBJ databases">
        <title>Alteromonas lipolytica, a new species isolated from sea water.</title>
        <authorList>
            <person name="Wu Y.-H."/>
            <person name="Cheng H."/>
            <person name="Xu X.-W."/>
        </authorList>
    </citation>
    <scope>NUCLEOTIDE SEQUENCE [LARGE SCALE GENOMIC DNA]</scope>
    <source>
        <strain evidence="9 10">JW12</strain>
    </source>
</reference>
<dbReference type="GO" id="GO:0006457">
    <property type="term" value="P:protein folding"/>
    <property type="evidence" value="ECO:0007669"/>
    <property type="project" value="UniProtKB-UniRule"/>
</dbReference>
<evidence type="ECO:0000313" key="9">
    <source>
        <dbReference type="EMBL" id="OFI33762.1"/>
    </source>
</evidence>
<dbReference type="InterPro" id="IPR023058">
    <property type="entry name" value="PPIase_PpiC_CS"/>
</dbReference>
<protein>
    <recommendedName>
        <fullName evidence="7">Chaperone SurA</fullName>
    </recommendedName>
    <alternativeName>
        <fullName evidence="7">Peptidyl-prolyl cis-trans isomerase SurA</fullName>
        <shortName evidence="7">PPIase SurA</shortName>
        <ecNumber evidence="7">5.2.1.8</ecNumber>
    </alternativeName>
    <alternativeName>
        <fullName evidence="7">Rotamase SurA</fullName>
    </alternativeName>
</protein>
<keyword evidence="2 7" id="KW-0677">Repeat</keyword>
<sequence length="427" mass="47894" precursor="true">MKYFIRGLFLSLVMSLPVLAQTELLDKVAVIVDQGVVLESEVRTLVDEVKADAAAKNQRLPSDEALRTQAIERLILKSLQLQMAEKMGIRVSDPQLDQTIANIAAGENATVEQLRTELAGQGIAYNDYREQVREEIIMGEVRRANVRRRIYITQQEIDNLMDLIEQQGSAQAEYELGHILIGFPPETTDTDVADARERADKVMKLLDEGSEFSRIAIAASSGSEALDGGNMGWMNINAMPTLFAEAVQGKRKGDIIGPIRSGAGFHILKILDTRGIEVVEVEEVHARHILIQPSIILSEDRARKMLEEFKAQVIAGEADFAELAKEHSADPGSALRGGDLGWADPNIYVPEFKQALANLEPGEYSDPVRTQHGWHLMQLLERRIDDATEQRKEDKAYQLLFNRKFTEESENWLREMRDSAYIEVLSK</sequence>
<evidence type="ECO:0000313" key="10">
    <source>
        <dbReference type="Proteomes" id="UP000176037"/>
    </source>
</evidence>
<keyword evidence="10" id="KW-1185">Reference proteome</keyword>
<keyword evidence="6 7" id="KW-0413">Isomerase</keyword>
<dbReference type="Pfam" id="PF00639">
    <property type="entry name" value="Rotamase"/>
    <property type="match status" value="2"/>
</dbReference>
<comment type="subcellular location">
    <subcellularLocation>
        <location evidence="7">Periplasm</location>
    </subcellularLocation>
    <text evidence="7">Is capable of associating with the outer membrane.</text>
</comment>
<dbReference type="Pfam" id="PF09312">
    <property type="entry name" value="SurA_N"/>
    <property type="match status" value="1"/>
</dbReference>
<evidence type="ECO:0000256" key="4">
    <source>
        <dbReference type="ARBA" id="ARBA00023110"/>
    </source>
</evidence>
<dbReference type="Gene3D" id="3.10.50.40">
    <property type="match status" value="2"/>
</dbReference>
<accession>A0A1E8FCV4</accession>
<comment type="catalytic activity">
    <reaction evidence="7">
        <text>[protein]-peptidylproline (omega=180) = [protein]-peptidylproline (omega=0)</text>
        <dbReference type="Rhea" id="RHEA:16237"/>
        <dbReference type="Rhea" id="RHEA-COMP:10747"/>
        <dbReference type="Rhea" id="RHEA-COMP:10748"/>
        <dbReference type="ChEBI" id="CHEBI:83833"/>
        <dbReference type="ChEBI" id="CHEBI:83834"/>
        <dbReference type="EC" id="5.2.1.8"/>
    </reaction>
</comment>
<dbReference type="EMBL" id="MJIC01000014">
    <property type="protein sequence ID" value="OFI33762.1"/>
    <property type="molecule type" value="Genomic_DNA"/>
</dbReference>
<keyword evidence="3 7" id="KW-0574">Periplasm</keyword>
<keyword evidence="5 7" id="KW-0143">Chaperone</keyword>
<dbReference type="GO" id="GO:0043165">
    <property type="term" value="P:Gram-negative-bacterium-type cell outer membrane assembly"/>
    <property type="evidence" value="ECO:0007669"/>
    <property type="project" value="InterPro"/>
</dbReference>
<comment type="function">
    <text evidence="7">Chaperone involved in the correct folding and assembly of outer membrane proteins. Recognizes specific patterns of aromatic residues and the orientation of their side chains, which are found more frequently in integral outer membrane proteins. May act in both early periplasmic and late outer membrane-associated steps of protein maturation.</text>
</comment>
<evidence type="ECO:0000256" key="6">
    <source>
        <dbReference type="ARBA" id="ARBA00023235"/>
    </source>
</evidence>
<dbReference type="RefSeq" id="WP_070176689.1">
    <property type="nucleotide sequence ID" value="NZ_BMJR01000003.1"/>
</dbReference>